<keyword evidence="3" id="KW-1185">Reference proteome</keyword>
<proteinExistence type="inferred from homology"/>
<sequence>MDMNHHVLTLCLGGKLFLAPLKDDIEKVLDVGTATGIWAIDMADLYPNCEVIGTDLSPIQPSWNPPNVKFEIDDAEQEWTFEPGSLDYVHMRYLLGGIADWPRLFRQAYAALKPGGWIETFEVEPEYRCDDGTVKPDSAMNMWHDLFVEGGKKLGRPFTIVTDDIQRSSIQAAGFVDITVKDLKIPMGGWPADPRLREIGQWAQYTLEEDLEGYVMFMWNTVLERSLDEMRLFLMTYRKELRNKGIHAYLPQRVVYARKPESP</sequence>
<dbReference type="Proteomes" id="UP001320420">
    <property type="component" value="Unassembled WGS sequence"/>
</dbReference>
<dbReference type="PANTHER" id="PTHR43591:SF10">
    <property type="entry name" value="ABC TRANSMEMBRANE TYPE-1 DOMAIN-CONTAINING PROTEIN-RELATED"/>
    <property type="match status" value="1"/>
</dbReference>
<dbReference type="GO" id="GO:0008168">
    <property type="term" value="F:methyltransferase activity"/>
    <property type="evidence" value="ECO:0007669"/>
    <property type="project" value="TreeGrafter"/>
</dbReference>
<dbReference type="PANTHER" id="PTHR43591">
    <property type="entry name" value="METHYLTRANSFERASE"/>
    <property type="match status" value="1"/>
</dbReference>
<dbReference type="Gene3D" id="3.40.50.150">
    <property type="entry name" value="Vaccinia Virus protein VP39"/>
    <property type="match status" value="1"/>
</dbReference>
<organism evidence="2 3">
    <name type="scientific">Diatrype stigma</name>
    <dbReference type="NCBI Taxonomy" id="117547"/>
    <lineage>
        <taxon>Eukaryota</taxon>
        <taxon>Fungi</taxon>
        <taxon>Dikarya</taxon>
        <taxon>Ascomycota</taxon>
        <taxon>Pezizomycotina</taxon>
        <taxon>Sordariomycetes</taxon>
        <taxon>Xylariomycetidae</taxon>
        <taxon>Xylariales</taxon>
        <taxon>Diatrypaceae</taxon>
        <taxon>Diatrype</taxon>
    </lineage>
</organism>
<dbReference type="EMBL" id="JAKJXP020000006">
    <property type="protein sequence ID" value="KAK7756530.1"/>
    <property type="molecule type" value="Genomic_DNA"/>
</dbReference>
<dbReference type="Pfam" id="PF13489">
    <property type="entry name" value="Methyltransf_23"/>
    <property type="match status" value="1"/>
</dbReference>
<accession>A0AAN9YWL0</accession>
<reference evidence="2 3" key="1">
    <citation type="submission" date="2024-02" db="EMBL/GenBank/DDBJ databases">
        <title>De novo assembly and annotation of 12 fungi associated with fruit tree decline syndrome in Ontario, Canada.</title>
        <authorList>
            <person name="Sulman M."/>
            <person name="Ellouze W."/>
            <person name="Ilyukhin E."/>
        </authorList>
    </citation>
    <scope>NUCLEOTIDE SEQUENCE [LARGE SCALE GENOMIC DNA]</scope>
    <source>
        <strain evidence="2 3">M11/M66-122</strain>
    </source>
</reference>
<protein>
    <recommendedName>
        <fullName evidence="4">Methyltransferase</fullName>
    </recommendedName>
</protein>
<evidence type="ECO:0008006" key="4">
    <source>
        <dbReference type="Google" id="ProtNLM"/>
    </source>
</evidence>
<comment type="similarity">
    <text evidence="1">Belongs to the methyltransferase superfamily. LaeA methyltransferase family.</text>
</comment>
<gene>
    <name evidence="2" type="ORF">SLS62_001365</name>
</gene>
<name>A0AAN9YWL0_9PEZI</name>
<dbReference type="SUPFAM" id="SSF53335">
    <property type="entry name" value="S-adenosyl-L-methionine-dependent methyltransferases"/>
    <property type="match status" value="1"/>
</dbReference>
<dbReference type="AlphaFoldDB" id="A0AAN9YWL0"/>
<comment type="caution">
    <text evidence="2">The sequence shown here is derived from an EMBL/GenBank/DDBJ whole genome shotgun (WGS) entry which is preliminary data.</text>
</comment>
<evidence type="ECO:0000256" key="1">
    <source>
        <dbReference type="ARBA" id="ARBA00038158"/>
    </source>
</evidence>
<evidence type="ECO:0000313" key="3">
    <source>
        <dbReference type="Proteomes" id="UP001320420"/>
    </source>
</evidence>
<dbReference type="CDD" id="cd02440">
    <property type="entry name" value="AdoMet_MTases"/>
    <property type="match status" value="1"/>
</dbReference>
<evidence type="ECO:0000313" key="2">
    <source>
        <dbReference type="EMBL" id="KAK7756530.1"/>
    </source>
</evidence>
<dbReference type="InterPro" id="IPR029063">
    <property type="entry name" value="SAM-dependent_MTases_sf"/>
</dbReference>